<proteinExistence type="predicted"/>
<sequence length="52" mass="5726">MAAIIGRLGGDNRAMAPNYLPTVAQQSGNFHVKPCEKVFSGDIKPEREIIQR</sequence>
<dbReference type="AlphaFoldDB" id="A0A7W6HVA8"/>
<accession>A0A7W6HVA8</accession>
<evidence type="ECO:0000313" key="1">
    <source>
        <dbReference type="EMBL" id="MBB4025128.1"/>
    </source>
</evidence>
<evidence type="ECO:0000313" key="2">
    <source>
        <dbReference type="Proteomes" id="UP000546007"/>
    </source>
</evidence>
<name>A0A7W6HVA8_9BACT</name>
<gene>
    <name evidence="1" type="ORF">GGR14_000900</name>
</gene>
<comment type="caution">
    <text evidence="1">The sequence shown here is derived from an EMBL/GenBank/DDBJ whole genome shotgun (WGS) entry which is preliminary data.</text>
</comment>
<reference evidence="1 2" key="1">
    <citation type="submission" date="2020-08" db="EMBL/GenBank/DDBJ databases">
        <title>Genomic Encyclopedia of Type Strains, Phase IV (KMG-IV): sequencing the most valuable type-strain genomes for metagenomic binning, comparative biology and taxonomic classification.</title>
        <authorList>
            <person name="Goeker M."/>
        </authorList>
    </citation>
    <scope>NUCLEOTIDE SEQUENCE [LARGE SCALE GENOMIC DNA]</scope>
    <source>
        <strain evidence="1 2">DSM 105721</strain>
    </source>
</reference>
<protein>
    <submittedName>
        <fullName evidence="1">Uncharacterized protein</fullName>
    </submittedName>
</protein>
<dbReference type="Proteomes" id="UP000546007">
    <property type="component" value="Unassembled WGS sequence"/>
</dbReference>
<dbReference type="EMBL" id="JACIES010000002">
    <property type="protein sequence ID" value="MBB4025128.1"/>
    <property type="molecule type" value="Genomic_DNA"/>
</dbReference>
<organism evidence="1 2">
    <name type="scientific">Butyricimonas faecihominis</name>
    <dbReference type="NCBI Taxonomy" id="1472416"/>
    <lineage>
        <taxon>Bacteria</taxon>
        <taxon>Pseudomonadati</taxon>
        <taxon>Bacteroidota</taxon>
        <taxon>Bacteroidia</taxon>
        <taxon>Bacteroidales</taxon>
        <taxon>Odoribacteraceae</taxon>
        <taxon>Butyricimonas</taxon>
    </lineage>
</organism>
<keyword evidence="2" id="KW-1185">Reference proteome</keyword>